<gene>
    <name evidence="8" type="ORF">RA11412_0984</name>
</gene>
<feature type="transmembrane region" description="Helical" evidence="6">
    <location>
        <begin position="148"/>
        <end position="172"/>
    </location>
</feature>
<evidence type="ECO:0000256" key="6">
    <source>
        <dbReference type="SAM" id="Phobius"/>
    </source>
</evidence>
<dbReference type="PROSITE" id="PS50850">
    <property type="entry name" value="MFS"/>
    <property type="match status" value="1"/>
</dbReference>
<keyword evidence="3 6" id="KW-0812">Transmembrane</keyword>
<dbReference type="InterPro" id="IPR011701">
    <property type="entry name" value="MFS"/>
</dbReference>
<evidence type="ECO:0000256" key="4">
    <source>
        <dbReference type="ARBA" id="ARBA00022989"/>
    </source>
</evidence>
<keyword evidence="5 6" id="KW-0472">Membrane</keyword>
<dbReference type="EMBL" id="AP017895">
    <property type="protein sequence ID" value="BAV87283.1"/>
    <property type="molecule type" value="Genomic_DNA"/>
</dbReference>
<dbReference type="InterPro" id="IPR036259">
    <property type="entry name" value="MFS_trans_sf"/>
</dbReference>
<evidence type="ECO:0000256" key="2">
    <source>
        <dbReference type="ARBA" id="ARBA00022448"/>
    </source>
</evidence>
<dbReference type="KEGG" id="raj:RA11412_0984"/>
<feature type="transmembrane region" description="Helical" evidence="6">
    <location>
        <begin position="90"/>
        <end position="109"/>
    </location>
</feature>
<dbReference type="SUPFAM" id="SSF103473">
    <property type="entry name" value="MFS general substrate transporter"/>
    <property type="match status" value="1"/>
</dbReference>
<keyword evidence="2" id="KW-0813">Transport</keyword>
<dbReference type="GO" id="GO:0005886">
    <property type="term" value="C:plasma membrane"/>
    <property type="evidence" value="ECO:0007669"/>
    <property type="project" value="UniProtKB-SubCell"/>
</dbReference>
<feature type="transmembrane region" description="Helical" evidence="6">
    <location>
        <begin position="178"/>
        <end position="198"/>
    </location>
</feature>
<evidence type="ECO:0000259" key="7">
    <source>
        <dbReference type="PROSITE" id="PS50850"/>
    </source>
</evidence>
<dbReference type="Pfam" id="PF07690">
    <property type="entry name" value="MFS_1"/>
    <property type="match status" value="1"/>
</dbReference>
<evidence type="ECO:0000256" key="5">
    <source>
        <dbReference type="ARBA" id="ARBA00023136"/>
    </source>
</evidence>
<comment type="subcellular location">
    <subcellularLocation>
        <location evidence="1">Cell membrane</location>
        <topology evidence="1">Multi-pass membrane protein</topology>
    </subcellularLocation>
</comment>
<evidence type="ECO:0000313" key="9">
    <source>
        <dbReference type="Proteomes" id="UP000250241"/>
    </source>
</evidence>
<dbReference type="GO" id="GO:0022857">
    <property type="term" value="F:transmembrane transporter activity"/>
    <property type="evidence" value="ECO:0007669"/>
    <property type="project" value="InterPro"/>
</dbReference>
<keyword evidence="9" id="KW-1185">Reference proteome</keyword>
<evidence type="ECO:0000313" key="8">
    <source>
        <dbReference type="EMBL" id="BAV87283.1"/>
    </source>
</evidence>
<accession>A0A2Z5QY61</accession>
<dbReference type="InterPro" id="IPR020846">
    <property type="entry name" value="MFS_dom"/>
</dbReference>
<dbReference type="PANTHER" id="PTHR23502">
    <property type="entry name" value="MAJOR FACILITATOR SUPERFAMILY"/>
    <property type="match status" value="1"/>
</dbReference>
<name>A0A2Z5QY61_9MICC</name>
<organism evidence="8 9">
    <name type="scientific">Rothia aeria</name>
    <dbReference type="NCBI Taxonomy" id="172042"/>
    <lineage>
        <taxon>Bacteria</taxon>
        <taxon>Bacillati</taxon>
        <taxon>Actinomycetota</taxon>
        <taxon>Actinomycetes</taxon>
        <taxon>Micrococcales</taxon>
        <taxon>Micrococcaceae</taxon>
        <taxon>Rothia</taxon>
    </lineage>
</organism>
<feature type="transmembrane region" description="Helical" evidence="6">
    <location>
        <begin position="20"/>
        <end position="39"/>
    </location>
</feature>
<dbReference type="InterPro" id="IPR001958">
    <property type="entry name" value="Tet-R_TetA/multi-R_MdtG-like"/>
</dbReference>
<dbReference type="Proteomes" id="UP000250241">
    <property type="component" value="Chromosome"/>
</dbReference>
<feature type="transmembrane region" description="Helical" evidence="6">
    <location>
        <begin position="115"/>
        <end position="136"/>
    </location>
</feature>
<feature type="domain" description="Major facilitator superfamily (MFS) profile" evidence="7">
    <location>
        <begin position="24"/>
        <end position="232"/>
    </location>
</feature>
<dbReference type="Gene3D" id="1.20.1720.10">
    <property type="entry name" value="Multidrug resistance protein D"/>
    <property type="match status" value="1"/>
</dbReference>
<proteinExistence type="predicted"/>
<evidence type="ECO:0000256" key="3">
    <source>
        <dbReference type="ARBA" id="ARBA00022692"/>
    </source>
</evidence>
<reference evidence="8 9" key="1">
    <citation type="submission" date="2016-10" db="EMBL/GenBank/DDBJ databases">
        <title>Genome sequence of Rothia aeria strain JCM11412.</title>
        <authorList>
            <person name="Nambu T."/>
        </authorList>
    </citation>
    <scope>NUCLEOTIDE SEQUENCE [LARGE SCALE GENOMIC DNA]</scope>
    <source>
        <strain evidence="8 9">JCM 11412</strain>
    </source>
</reference>
<dbReference type="PRINTS" id="PR01035">
    <property type="entry name" value="TCRTETA"/>
</dbReference>
<dbReference type="PANTHER" id="PTHR23502:SF132">
    <property type="entry name" value="POLYAMINE TRANSPORTER 2-RELATED"/>
    <property type="match status" value="1"/>
</dbReference>
<protein>
    <submittedName>
        <fullName evidence="8">Multidrug resistance transporter</fullName>
    </submittedName>
</protein>
<dbReference type="AlphaFoldDB" id="A0A2Z5QY61"/>
<sequence>MSTSQTNTQHPNHAKPSFGLSPATIVTLAALTAIAPLGIDMYIASLPTIAEELHTTEAAASMTLSAFMVGMALGQLIIGPLSDKTGRRSPLLIGSAVCFAATALCAFSPTIEVFIAARFLMGFSGSVGAVLARSIVADTTKGLATAKLMGIMMMINGFAPVLAPLFGGWVLSWGTWRSVFNVLTVITGALMLAVIFILRETLPAEKRYQGTALSVYSEIPKVFRIRRYMGSH</sequence>
<keyword evidence="4 6" id="KW-1133">Transmembrane helix</keyword>
<feature type="transmembrane region" description="Helical" evidence="6">
    <location>
        <begin position="59"/>
        <end position="78"/>
    </location>
</feature>
<evidence type="ECO:0000256" key="1">
    <source>
        <dbReference type="ARBA" id="ARBA00004651"/>
    </source>
</evidence>